<evidence type="ECO:0000313" key="4">
    <source>
        <dbReference type="Proteomes" id="UP000029052"/>
    </source>
</evidence>
<evidence type="ECO:0000259" key="1">
    <source>
        <dbReference type="Pfam" id="PF03235"/>
    </source>
</evidence>
<dbReference type="eggNOG" id="COG1479">
    <property type="taxonomic scope" value="Bacteria"/>
</dbReference>
<keyword evidence="4" id="KW-1185">Reference proteome</keyword>
<name>A0A087BC63_9BIFI</name>
<dbReference type="Pfam" id="PF03235">
    <property type="entry name" value="GmrSD_N"/>
    <property type="match status" value="1"/>
</dbReference>
<dbReference type="PANTHER" id="PTHR35149:SF2">
    <property type="entry name" value="DUF262 DOMAIN-CONTAINING PROTEIN"/>
    <property type="match status" value="1"/>
</dbReference>
<evidence type="ECO:0000313" key="3">
    <source>
        <dbReference type="EMBL" id="KFI68613.1"/>
    </source>
</evidence>
<sequence>MAISAKEQALSKTFTSDFRFTVPPFQRAYQWKREQMAQLIDDIVDACRNGEPYFLGSLILVHNGGSKYDVIDGQQRLVSLTILFAVLLDLENDHGYGDKLHELIMEPGDKLRGIEPEPRLKLRDQDAQFFREHVQSGNLESLFDLREQECETQAQKNIVSNTRYAYDQLGQMNNDERHEFLKFLVNHIMLVIVITDDIAGAYRIFDVMNMRGLPLTASDVFKAKTVAHIPSSLRDAYAQFWDAIMEPFGDDATKIEHFFTDLYLVITGKPVCEQLLNDFSQSVLAPYFQGDRGTEFIDRILRPYASAWNVIDHASRSVFPDSIQHGLAKFHDYPVHDWRPVAMWAIVHSVSNIKDPDVSLLGNGNTAPLVHDIPRLEEILTALDRVTGVFALNSVSTLERRTAMSKAVRDLRNGLAVQRVTGFLVSAHDQRVAMMRLRGELTMNDDMKRVLLIRANEQLTGRPITRPRSLNTVHILPEHISKHSTFASWPADICDFWSERIGNLTLTQAGAKTVEPLEDFQARRARILADPTSRRFPLTAQLEDLAQLTPEALERRQQETVTLIAQAWNLRYDEHHVDLTLVSDETLRRSTSHKARPNSRHVSVREVVNAGLLAVGETLVWERPRKRERWEITVTAQGLRLPDGREVATPTAAARAVTNGTGASGGLNVWKRTSDGESLGAIWKKYREQVR</sequence>
<evidence type="ECO:0000259" key="2">
    <source>
        <dbReference type="Pfam" id="PF18755"/>
    </source>
</evidence>
<dbReference type="PANTHER" id="PTHR35149">
    <property type="entry name" value="SLL5132 PROTEIN"/>
    <property type="match status" value="1"/>
</dbReference>
<feature type="domain" description="GmrSD restriction endonucleases N-terminal" evidence="1">
    <location>
        <begin position="14"/>
        <end position="224"/>
    </location>
</feature>
<dbReference type="AlphaFoldDB" id="A0A087BC63"/>
<dbReference type="InterPro" id="IPR004919">
    <property type="entry name" value="GmrSD_N"/>
</dbReference>
<dbReference type="RefSeq" id="WP_022859091.1">
    <property type="nucleotide sequence ID" value="NZ_JGZB01000003.1"/>
</dbReference>
<accession>A0A087BC63</accession>
<proteinExistence type="predicted"/>
<organism evidence="3 4">
    <name type="scientific">Bifidobacterium magnum</name>
    <dbReference type="NCBI Taxonomy" id="1692"/>
    <lineage>
        <taxon>Bacteria</taxon>
        <taxon>Bacillati</taxon>
        <taxon>Actinomycetota</taxon>
        <taxon>Actinomycetes</taxon>
        <taxon>Bifidobacteriales</taxon>
        <taxon>Bifidobacteriaceae</taxon>
        <taxon>Bifidobacterium</taxon>
    </lineage>
</organism>
<feature type="domain" description="RAMA" evidence="2">
    <location>
        <begin position="588"/>
        <end position="690"/>
    </location>
</feature>
<dbReference type="InterPro" id="IPR040843">
    <property type="entry name" value="RAMA"/>
</dbReference>
<protein>
    <recommendedName>
        <fullName evidence="5">DUF262 domain-containing protein</fullName>
    </recommendedName>
</protein>
<evidence type="ECO:0008006" key="5">
    <source>
        <dbReference type="Google" id="ProtNLM"/>
    </source>
</evidence>
<dbReference type="EMBL" id="JGZB01000003">
    <property type="protein sequence ID" value="KFI68613.1"/>
    <property type="molecule type" value="Genomic_DNA"/>
</dbReference>
<dbReference type="Pfam" id="PF18755">
    <property type="entry name" value="RAMA"/>
    <property type="match status" value="1"/>
</dbReference>
<dbReference type="STRING" id="1692.BMAGN_0482"/>
<reference evidence="3 4" key="1">
    <citation type="submission" date="2014-03" db="EMBL/GenBank/DDBJ databases">
        <title>Genomics of Bifidobacteria.</title>
        <authorList>
            <person name="Ventura M."/>
            <person name="Milani C."/>
            <person name="Lugli G.A."/>
        </authorList>
    </citation>
    <scope>NUCLEOTIDE SEQUENCE [LARGE SCALE GENOMIC DNA]</scope>
    <source>
        <strain evidence="3 4">LMG 11591</strain>
    </source>
</reference>
<gene>
    <name evidence="3" type="ORF">BMAGN_0482</name>
</gene>
<comment type="caution">
    <text evidence="3">The sequence shown here is derived from an EMBL/GenBank/DDBJ whole genome shotgun (WGS) entry which is preliminary data.</text>
</comment>
<dbReference type="Proteomes" id="UP000029052">
    <property type="component" value="Unassembled WGS sequence"/>
</dbReference>